<evidence type="ECO:0000256" key="1">
    <source>
        <dbReference type="ARBA" id="ARBA00004651"/>
    </source>
</evidence>
<keyword evidence="4" id="KW-0677">Repeat</keyword>
<gene>
    <name evidence="12" type="ORF">G443_003512</name>
</gene>
<dbReference type="InterPro" id="IPR002550">
    <property type="entry name" value="CNNM"/>
</dbReference>
<dbReference type="InterPro" id="IPR000644">
    <property type="entry name" value="CBS_dom"/>
</dbReference>
<evidence type="ECO:0000313" key="13">
    <source>
        <dbReference type="Proteomes" id="UP000791080"/>
    </source>
</evidence>
<sequence>MTGELTALVVAVALLAGNAFFVGAEFALISVRRTQLEPRVQAGSRVARLTLRAVERVSLMMAGAQLGITMCSLGLGAVAEPAVARLLEGPFEALGVPAGLVHPVAFAVAMAVVVYLHMVLGEMVPKNLAVAGPVPAALVLGPPLYLLVTILKPAIVVLNAVANGLLRLLRVEPREEVASAFTREEVSALAAESRREGLLDADEYRLLTGALALPESSVRSVLLPLADLDAVPTSVTPADLERAATRTGFSRFPVVDDAGEPVGYLHLKDVLEEDPARRERPVPSERVRPLIGVRPEDTLESALGLMRRHRAHVAAVRGADGRTLGIVALEDVVEELVGEIRDATRRR</sequence>
<dbReference type="PANTHER" id="PTHR43099">
    <property type="entry name" value="UPF0053 PROTEIN YRKA"/>
    <property type="match status" value="1"/>
</dbReference>
<evidence type="ECO:0000259" key="11">
    <source>
        <dbReference type="PROSITE" id="PS51846"/>
    </source>
</evidence>
<feature type="transmembrane region" description="Helical" evidence="9">
    <location>
        <begin position="57"/>
        <end position="79"/>
    </location>
</feature>
<feature type="transmembrane region" description="Helical" evidence="9">
    <location>
        <begin position="6"/>
        <end position="29"/>
    </location>
</feature>
<evidence type="ECO:0000256" key="6">
    <source>
        <dbReference type="ARBA" id="ARBA00023136"/>
    </source>
</evidence>
<feature type="domain" description="CNNM transmembrane" evidence="11">
    <location>
        <begin position="1"/>
        <end position="203"/>
    </location>
</feature>
<keyword evidence="6 8" id="KW-0472">Membrane</keyword>
<dbReference type="SUPFAM" id="SSF54631">
    <property type="entry name" value="CBS-domain pair"/>
    <property type="match status" value="1"/>
</dbReference>
<protein>
    <submittedName>
        <fullName evidence="12">Hemolysin, contains CBS domains</fullName>
    </submittedName>
</protein>
<accession>A0ABT1JLN6</accession>
<feature type="domain" description="CBS" evidence="10">
    <location>
        <begin position="222"/>
        <end position="282"/>
    </location>
</feature>
<dbReference type="PROSITE" id="PS51846">
    <property type="entry name" value="CNNM"/>
    <property type="match status" value="1"/>
</dbReference>
<keyword evidence="3 8" id="KW-0812">Transmembrane</keyword>
<dbReference type="RefSeq" id="WP_026065774.1">
    <property type="nucleotide sequence ID" value="NZ_AUBJ02000001.1"/>
</dbReference>
<comment type="subcellular location">
    <subcellularLocation>
        <location evidence="1">Cell membrane</location>
        <topology evidence="1">Multi-pass membrane protein</topology>
    </subcellularLocation>
</comment>
<reference evidence="12 13" key="1">
    <citation type="submission" date="2022-06" db="EMBL/GenBank/DDBJ databases">
        <title>Genomic Encyclopedia of Type Strains, Phase I: the one thousand microbial genomes (KMG-I) project.</title>
        <authorList>
            <person name="Kyrpides N."/>
        </authorList>
    </citation>
    <scope>NUCLEOTIDE SEQUENCE [LARGE SCALE GENOMIC DNA]</scope>
    <source>
        <strain evidence="12 13">DSM 43889</strain>
    </source>
</reference>
<evidence type="ECO:0000256" key="9">
    <source>
        <dbReference type="SAM" id="Phobius"/>
    </source>
</evidence>
<dbReference type="Pfam" id="PF00571">
    <property type="entry name" value="CBS"/>
    <property type="match status" value="2"/>
</dbReference>
<keyword evidence="5 8" id="KW-1133">Transmembrane helix</keyword>
<name>A0ABT1JLN6_ACTCY</name>
<dbReference type="Gene3D" id="3.10.580.10">
    <property type="entry name" value="CBS-domain"/>
    <property type="match status" value="1"/>
</dbReference>
<feature type="transmembrane region" description="Helical" evidence="9">
    <location>
        <begin position="99"/>
        <end position="116"/>
    </location>
</feature>
<dbReference type="CDD" id="cd04590">
    <property type="entry name" value="CBS_pair_CorC_HlyC_assoc"/>
    <property type="match status" value="1"/>
</dbReference>
<keyword evidence="2" id="KW-1003">Cell membrane</keyword>
<evidence type="ECO:0000256" key="8">
    <source>
        <dbReference type="PROSITE-ProRule" id="PRU01193"/>
    </source>
</evidence>
<dbReference type="Proteomes" id="UP000791080">
    <property type="component" value="Unassembled WGS sequence"/>
</dbReference>
<dbReference type="InterPro" id="IPR044751">
    <property type="entry name" value="Ion_transp-like_CBS"/>
</dbReference>
<evidence type="ECO:0000256" key="2">
    <source>
        <dbReference type="ARBA" id="ARBA00022475"/>
    </source>
</evidence>
<dbReference type="InterPro" id="IPR051676">
    <property type="entry name" value="UPF0053_domain"/>
</dbReference>
<comment type="caution">
    <text evidence="12">The sequence shown here is derived from an EMBL/GenBank/DDBJ whole genome shotgun (WGS) entry which is preliminary data.</text>
</comment>
<dbReference type="Pfam" id="PF01595">
    <property type="entry name" value="CNNM"/>
    <property type="match status" value="1"/>
</dbReference>
<evidence type="ECO:0000313" key="12">
    <source>
        <dbReference type="EMBL" id="MCP2333242.1"/>
    </source>
</evidence>
<dbReference type="SMART" id="SM00116">
    <property type="entry name" value="CBS"/>
    <property type="match status" value="2"/>
</dbReference>
<dbReference type="InterPro" id="IPR046342">
    <property type="entry name" value="CBS_dom_sf"/>
</dbReference>
<feature type="domain" description="CBS" evidence="10">
    <location>
        <begin position="286"/>
        <end position="343"/>
    </location>
</feature>
<evidence type="ECO:0000256" key="4">
    <source>
        <dbReference type="ARBA" id="ARBA00022737"/>
    </source>
</evidence>
<dbReference type="EMBL" id="AUBJ02000001">
    <property type="protein sequence ID" value="MCP2333242.1"/>
    <property type="molecule type" value="Genomic_DNA"/>
</dbReference>
<evidence type="ECO:0000256" key="5">
    <source>
        <dbReference type="ARBA" id="ARBA00022989"/>
    </source>
</evidence>
<evidence type="ECO:0000256" key="7">
    <source>
        <dbReference type="PROSITE-ProRule" id="PRU00703"/>
    </source>
</evidence>
<proteinExistence type="predicted"/>
<dbReference type="PANTHER" id="PTHR43099:SF5">
    <property type="entry name" value="HLYC_CORC FAMILY TRANSPORTER"/>
    <property type="match status" value="1"/>
</dbReference>
<evidence type="ECO:0000259" key="10">
    <source>
        <dbReference type="PROSITE" id="PS51371"/>
    </source>
</evidence>
<organism evidence="12 13">
    <name type="scientific">Actinoalloteichus caeruleus DSM 43889</name>
    <dbReference type="NCBI Taxonomy" id="1120930"/>
    <lineage>
        <taxon>Bacteria</taxon>
        <taxon>Bacillati</taxon>
        <taxon>Actinomycetota</taxon>
        <taxon>Actinomycetes</taxon>
        <taxon>Pseudonocardiales</taxon>
        <taxon>Pseudonocardiaceae</taxon>
        <taxon>Actinoalloteichus</taxon>
        <taxon>Actinoalloteichus cyanogriseus</taxon>
    </lineage>
</organism>
<keyword evidence="13" id="KW-1185">Reference proteome</keyword>
<evidence type="ECO:0000256" key="3">
    <source>
        <dbReference type="ARBA" id="ARBA00022692"/>
    </source>
</evidence>
<dbReference type="PROSITE" id="PS51371">
    <property type="entry name" value="CBS"/>
    <property type="match status" value="2"/>
</dbReference>
<feature type="transmembrane region" description="Helical" evidence="9">
    <location>
        <begin position="128"/>
        <end position="148"/>
    </location>
</feature>
<keyword evidence="7" id="KW-0129">CBS domain</keyword>